<dbReference type="InterPro" id="IPR011053">
    <property type="entry name" value="Single_hybrid_motif"/>
</dbReference>
<gene>
    <name evidence="3" type="ORF">METZ01_LOCUS210260</name>
</gene>
<dbReference type="Gene3D" id="2.40.50.100">
    <property type="match status" value="1"/>
</dbReference>
<dbReference type="CDD" id="cd06850">
    <property type="entry name" value="biotinyl_domain"/>
    <property type="match status" value="1"/>
</dbReference>
<dbReference type="InterPro" id="IPR050709">
    <property type="entry name" value="Biotin_Carboxyl_Carrier/Decarb"/>
</dbReference>
<dbReference type="PANTHER" id="PTHR45266">
    <property type="entry name" value="OXALOACETATE DECARBOXYLASE ALPHA CHAIN"/>
    <property type="match status" value="1"/>
</dbReference>
<feature type="domain" description="Lipoyl-binding" evidence="2">
    <location>
        <begin position="90"/>
        <end position="165"/>
    </location>
</feature>
<reference evidence="3" key="1">
    <citation type="submission" date="2018-05" db="EMBL/GenBank/DDBJ databases">
        <authorList>
            <person name="Lanie J.A."/>
            <person name="Ng W.-L."/>
            <person name="Kazmierczak K.M."/>
            <person name="Andrzejewski T.M."/>
            <person name="Davidsen T.M."/>
            <person name="Wayne K.J."/>
            <person name="Tettelin H."/>
            <person name="Glass J.I."/>
            <person name="Rusch D."/>
            <person name="Podicherti R."/>
            <person name="Tsui H.-C.T."/>
            <person name="Winkler M.E."/>
        </authorList>
    </citation>
    <scope>NUCLEOTIDE SEQUENCE</scope>
</reference>
<dbReference type="FunFam" id="2.40.50.100:FF:000003">
    <property type="entry name" value="Acetyl-CoA carboxylase biotin carboxyl carrier protein"/>
    <property type="match status" value="1"/>
</dbReference>
<dbReference type="PROSITE" id="PS50968">
    <property type="entry name" value="BIOTINYL_LIPOYL"/>
    <property type="match status" value="1"/>
</dbReference>
<proteinExistence type="predicted"/>
<dbReference type="EMBL" id="UINC01047752">
    <property type="protein sequence ID" value="SVB57406.1"/>
    <property type="molecule type" value="Genomic_DNA"/>
</dbReference>
<sequence length="170" mass="18514">MRYNVDIGDVSFEVVIEPGGIYLNGQSIEISEEVIVGTDLHSFLIGQESHQIFANRGEAGRWDLQIRGRHYCAEVRDEHAYGMEKMVGEGLNGGTPQPVRAPMPGLIVTVEVSAGDLVESGQTLVIVEAMKMENELIADLEAQVGTVHVIPGQVVEKDEVLMDLLSIKDG</sequence>
<name>A0A382F336_9ZZZZ</name>
<evidence type="ECO:0000313" key="3">
    <source>
        <dbReference type="EMBL" id="SVB57406.1"/>
    </source>
</evidence>
<dbReference type="InterPro" id="IPR000089">
    <property type="entry name" value="Biotin_lipoyl"/>
</dbReference>
<evidence type="ECO:0000256" key="1">
    <source>
        <dbReference type="ARBA" id="ARBA00023267"/>
    </source>
</evidence>
<dbReference type="AlphaFoldDB" id="A0A382F336"/>
<accession>A0A382F336</accession>
<dbReference type="SUPFAM" id="SSF51230">
    <property type="entry name" value="Single hybrid motif"/>
    <property type="match status" value="1"/>
</dbReference>
<dbReference type="PANTHER" id="PTHR45266:SF3">
    <property type="entry name" value="OXALOACETATE DECARBOXYLASE ALPHA CHAIN"/>
    <property type="match status" value="1"/>
</dbReference>
<protein>
    <recommendedName>
        <fullName evidence="2">Lipoyl-binding domain-containing protein</fullName>
    </recommendedName>
</protein>
<dbReference type="InterPro" id="IPR001882">
    <property type="entry name" value="Biotin_BS"/>
</dbReference>
<dbReference type="Pfam" id="PF00364">
    <property type="entry name" value="Biotin_lipoyl"/>
    <property type="match status" value="1"/>
</dbReference>
<evidence type="ECO:0000259" key="2">
    <source>
        <dbReference type="PROSITE" id="PS50968"/>
    </source>
</evidence>
<organism evidence="3">
    <name type="scientific">marine metagenome</name>
    <dbReference type="NCBI Taxonomy" id="408172"/>
    <lineage>
        <taxon>unclassified sequences</taxon>
        <taxon>metagenomes</taxon>
        <taxon>ecological metagenomes</taxon>
    </lineage>
</organism>
<dbReference type="PROSITE" id="PS00188">
    <property type="entry name" value="BIOTIN"/>
    <property type="match status" value="1"/>
</dbReference>
<keyword evidence="1" id="KW-0092">Biotin</keyword>